<evidence type="ECO:0000256" key="1">
    <source>
        <dbReference type="ARBA" id="ARBA00022679"/>
    </source>
</evidence>
<evidence type="ECO:0000313" key="5">
    <source>
        <dbReference type="Proteomes" id="UP000237684"/>
    </source>
</evidence>
<dbReference type="InterPro" id="IPR029056">
    <property type="entry name" value="Ribokinase-like"/>
</dbReference>
<dbReference type="SUPFAM" id="SSF53613">
    <property type="entry name" value="Ribokinase-like"/>
    <property type="match status" value="1"/>
</dbReference>
<dbReference type="GO" id="GO:0033785">
    <property type="term" value="F:heptose 7-phosphate kinase activity"/>
    <property type="evidence" value="ECO:0007669"/>
    <property type="project" value="TreeGrafter"/>
</dbReference>
<evidence type="ECO:0000259" key="3">
    <source>
        <dbReference type="Pfam" id="PF00294"/>
    </source>
</evidence>
<keyword evidence="1 4" id="KW-0808">Transferase</keyword>
<evidence type="ECO:0000256" key="2">
    <source>
        <dbReference type="ARBA" id="ARBA00022777"/>
    </source>
</evidence>
<dbReference type="PROSITE" id="PS00584">
    <property type="entry name" value="PFKB_KINASES_2"/>
    <property type="match status" value="1"/>
</dbReference>
<dbReference type="Pfam" id="PF00294">
    <property type="entry name" value="PfkB"/>
    <property type="match status" value="1"/>
</dbReference>
<proteinExistence type="predicted"/>
<comment type="caution">
    <text evidence="4">The sequence shown here is derived from an EMBL/GenBank/DDBJ whole genome shotgun (WGS) entry which is preliminary data.</text>
</comment>
<name>A0A2S8SXB1_9BACT</name>
<accession>A0A2S8SXB1</accession>
<sequence length="320" mass="33090">MNLDDFFAPAAPTLAVLGDLMLDEWIAGTANRISPEAPVPVVRFESRKTAPGGAANVVMNGLSLGARARAGGVVGDDEAGRDLAGELSGAGADIAAIVRDASRPTTLKTRIVAQRQQMVRVDRESDAPFDAEIIARLQARFHALLDGAGALCLSDYAKGLAQCGVFQGAVAAARERKIPVTGGPKPENLECFAGADFLSLNQKEASEGAGFKIDNTLAIERAGHELLVRAGAKCLAITRGGAGVSVFRAGEKVVHVPAYEVEVFDVAGAGDTFLSAATLALARGADCIEASRFGNLAAASSVRHVGVVAVTRADMERVLA</sequence>
<dbReference type="PANTHER" id="PTHR46969:SF1">
    <property type="entry name" value="BIFUNCTIONAL PROTEIN HLDE"/>
    <property type="match status" value="1"/>
</dbReference>
<dbReference type="PANTHER" id="PTHR46969">
    <property type="entry name" value="BIFUNCTIONAL PROTEIN HLDE"/>
    <property type="match status" value="1"/>
</dbReference>
<organism evidence="4 5">
    <name type="scientific">Abditibacterium utsteinense</name>
    <dbReference type="NCBI Taxonomy" id="1960156"/>
    <lineage>
        <taxon>Bacteria</taxon>
        <taxon>Pseudomonadati</taxon>
        <taxon>Abditibacteriota</taxon>
        <taxon>Abditibacteriia</taxon>
        <taxon>Abditibacteriales</taxon>
        <taxon>Abditibacteriaceae</taxon>
        <taxon>Abditibacterium</taxon>
    </lineage>
</organism>
<keyword evidence="5" id="KW-1185">Reference proteome</keyword>
<dbReference type="GO" id="GO:0005829">
    <property type="term" value="C:cytosol"/>
    <property type="evidence" value="ECO:0007669"/>
    <property type="project" value="TreeGrafter"/>
</dbReference>
<dbReference type="Proteomes" id="UP000237684">
    <property type="component" value="Unassembled WGS sequence"/>
</dbReference>
<dbReference type="InterPro" id="IPR002173">
    <property type="entry name" value="Carboh/pur_kinase_PfkB_CS"/>
</dbReference>
<evidence type="ECO:0000313" key="4">
    <source>
        <dbReference type="EMBL" id="PQV65389.1"/>
    </source>
</evidence>
<dbReference type="OrthoDB" id="9802794at2"/>
<keyword evidence="2 4" id="KW-0418">Kinase</keyword>
<dbReference type="CDD" id="cd01172">
    <property type="entry name" value="RfaE_like"/>
    <property type="match status" value="1"/>
</dbReference>
<dbReference type="EMBL" id="NIGF01000001">
    <property type="protein sequence ID" value="PQV65389.1"/>
    <property type="molecule type" value="Genomic_DNA"/>
</dbReference>
<dbReference type="InParanoid" id="A0A2S8SXB1"/>
<gene>
    <name evidence="4" type="ORF">B1R32_101129</name>
</gene>
<dbReference type="InterPro" id="IPR011611">
    <property type="entry name" value="PfkB_dom"/>
</dbReference>
<dbReference type="RefSeq" id="WP_105482131.1">
    <property type="nucleotide sequence ID" value="NZ_NIGF01000001.1"/>
</dbReference>
<feature type="domain" description="Carbohydrate kinase PfkB" evidence="3">
    <location>
        <begin position="14"/>
        <end position="308"/>
    </location>
</feature>
<dbReference type="GO" id="GO:0033786">
    <property type="term" value="F:heptose-1-phosphate adenylyltransferase activity"/>
    <property type="evidence" value="ECO:0007669"/>
    <property type="project" value="TreeGrafter"/>
</dbReference>
<dbReference type="AlphaFoldDB" id="A0A2S8SXB1"/>
<dbReference type="InterPro" id="IPR011913">
    <property type="entry name" value="RfaE_dom_I"/>
</dbReference>
<dbReference type="Gene3D" id="3.40.1190.20">
    <property type="match status" value="1"/>
</dbReference>
<reference evidence="4 5" key="1">
    <citation type="journal article" date="2018" name="Syst. Appl. Microbiol.">
        <title>Abditibacterium utsteinense sp. nov., the first cultivated member of candidate phylum FBP, isolated from ice-free Antarctic soil samples.</title>
        <authorList>
            <person name="Tahon G."/>
            <person name="Tytgat B."/>
            <person name="Lebbe L."/>
            <person name="Carlier A."/>
            <person name="Willems A."/>
        </authorList>
    </citation>
    <scope>NUCLEOTIDE SEQUENCE [LARGE SCALE GENOMIC DNA]</scope>
    <source>
        <strain evidence="4 5">LMG 29911</strain>
    </source>
</reference>
<protein>
    <submittedName>
        <fullName evidence="4">D-beta-D-heptose 7-phosphate kinase / D-beta-D-heptose 1-phosphate adenosyltransferase</fullName>
    </submittedName>
</protein>
<dbReference type="GO" id="GO:0016773">
    <property type="term" value="F:phosphotransferase activity, alcohol group as acceptor"/>
    <property type="evidence" value="ECO:0007669"/>
    <property type="project" value="InterPro"/>
</dbReference>